<proteinExistence type="predicted"/>
<protein>
    <submittedName>
        <fullName evidence="9">Uncharacterized protein</fullName>
    </submittedName>
</protein>
<dbReference type="GO" id="GO:0005773">
    <property type="term" value="C:vacuole"/>
    <property type="evidence" value="ECO:0007669"/>
    <property type="project" value="TreeGrafter"/>
</dbReference>
<dbReference type="PANTHER" id="PTHR19432">
    <property type="entry name" value="SUGAR TRANSPORTER"/>
    <property type="match status" value="1"/>
</dbReference>
<dbReference type="PANTHER" id="PTHR19432:SF89">
    <property type="entry name" value="SUCROSE_H+ SYMPORTER, PLANT, MAJOR FACILITATOR SUPERFAMILY DOMAIN-CONTAINING PROTEIN-RELATED"/>
    <property type="match status" value="1"/>
</dbReference>
<keyword evidence="2" id="KW-0813">Transport</keyword>
<feature type="transmembrane region" description="Helical" evidence="8">
    <location>
        <begin position="44"/>
        <end position="62"/>
    </location>
</feature>
<dbReference type="GO" id="GO:0005886">
    <property type="term" value="C:plasma membrane"/>
    <property type="evidence" value="ECO:0007669"/>
    <property type="project" value="TreeGrafter"/>
</dbReference>
<organism evidence="9 10">
    <name type="scientific">Arachis hypogaea</name>
    <name type="common">Peanut</name>
    <dbReference type="NCBI Taxonomy" id="3818"/>
    <lineage>
        <taxon>Eukaryota</taxon>
        <taxon>Viridiplantae</taxon>
        <taxon>Streptophyta</taxon>
        <taxon>Embryophyta</taxon>
        <taxon>Tracheophyta</taxon>
        <taxon>Spermatophyta</taxon>
        <taxon>Magnoliopsida</taxon>
        <taxon>eudicotyledons</taxon>
        <taxon>Gunneridae</taxon>
        <taxon>Pentapetalae</taxon>
        <taxon>rosids</taxon>
        <taxon>fabids</taxon>
        <taxon>Fabales</taxon>
        <taxon>Fabaceae</taxon>
        <taxon>Papilionoideae</taxon>
        <taxon>50 kb inversion clade</taxon>
        <taxon>dalbergioids sensu lato</taxon>
        <taxon>Dalbergieae</taxon>
        <taxon>Pterocarpus clade</taxon>
        <taxon>Arachis</taxon>
    </lineage>
</organism>
<name>A0A445DCG9_ARAHY</name>
<dbReference type="EMBL" id="SDMP01000004">
    <property type="protein sequence ID" value="RYR60889.1"/>
    <property type="molecule type" value="Genomic_DNA"/>
</dbReference>
<evidence type="ECO:0000313" key="9">
    <source>
        <dbReference type="EMBL" id="RYR60889.1"/>
    </source>
</evidence>
<keyword evidence="3" id="KW-0762">Sugar transport</keyword>
<dbReference type="GO" id="GO:0008506">
    <property type="term" value="F:sucrose:proton symporter activity"/>
    <property type="evidence" value="ECO:0007669"/>
    <property type="project" value="TreeGrafter"/>
</dbReference>
<evidence type="ECO:0000256" key="4">
    <source>
        <dbReference type="ARBA" id="ARBA00022692"/>
    </source>
</evidence>
<comment type="subcellular location">
    <subcellularLocation>
        <location evidence="1">Membrane</location>
        <topology evidence="1">Multi-pass membrane protein</topology>
    </subcellularLocation>
</comment>
<keyword evidence="5" id="KW-0769">Symport</keyword>
<evidence type="ECO:0000313" key="10">
    <source>
        <dbReference type="Proteomes" id="UP000289738"/>
    </source>
</evidence>
<dbReference type="Proteomes" id="UP000289738">
    <property type="component" value="Chromosome A04"/>
</dbReference>
<evidence type="ECO:0000256" key="5">
    <source>
        <dbReference type="ARBA" id="ARBA00022847"/>
    </source>
</evidence>
<comment type="caution">
    <text evidence="9">The sequence shown here is derived from an EMBL/GenBank/DDBJ whole genome shotgun (WGS) entry which is preliminary data.</text>
</comment>
<sequence length="556" mass="62602">MEFEIPDKWTSLVWLVGAVSSSVFHPIVRYYNNTCKFGWRQRRFMFAGAVGATIAFLTIGFAKDIGYAFGDNLSEYTKNRTLIIFGIRLWMLEISINIIDARCRDFLDDLASRDQPKIRLAYQFLSFFMSVGNEVGYLTVLFSIFDVILPFTMTKACDRFCENNKPALHEDESSEREEKDDICAQVKCFREMFRTMKRLNNILFKIRNISWKHLTSAHLSSSSSLSLDSFSGNAGLFWTQNTAMAINNGRRRIKKIDTLFTFASNLSHAFVTVIANMTSNLLNKTANVDKVDPTAMEATKTSFHTEIGSAGVEPDSVDELMAIKEEGMKPGIMRRVWREVEGITHKGEGIRKRAKRGDALEGGSPRLGESYIPSSLIAMSLPNSSIESGTTPAEPVSVWKLVLVASIAIEIHLVNAVQIARLIPIYVEFGMPDKWTSLVWLVGAISSSVFHPLLSYYGNTCKLGLRHRPFMFAGAVDIGYAFGDNLSEYTQHHALIIFGIGLWMLEISISMIDARCRDFLDDLASRDQPKIKLAYQFFSFFMAIGNELGYLDALFS</sequence>
<feature type="transmembrane region" description="Helical" evidence="8">
    <location>
        <begin position="82"/>
        <end position="99"/>
    </location>
</feature>
<reference evidence="9 10" key="1">
    <citation type="submission" date="2019-01" db="EMBL/GenBank/DDBJ databases">
        <title>Sequencing of cultivated peanut Arachis hypogaea provides insights into genome evolution and oil improvement.</title>
        <authorList>
            <person name="Chen X."/>
        </authorList>
    </citation>
    <scope>NUCLEOTIDE SEQUENCE [LARGE SCALE GENOMIC DNA]</scope>
    <source>
        <strain evidence="10">cv. Fuhuasheng</strain>
        <tissue evidence="9">Leaves</tissue>
    </source>
</reference>
<keyword evidence="10" id="KW-1185">Reference proteome</keyword>
<feature type="transmembrane region" description="Helical" evidence="8">
    <location>
        <begin position="494"/>
        <end position="512"/>
    </location>
</feature>
<evidence type="ECO:0000256" key="7">
    <source>
        <dbReference type="ARBA" id="ARBA00023136"/>
    </source>
</evidence>
<dbReference type="AlphaFoldDB" id="A0A445DCG9"/>
<evidence type="ECO:0000256" key="8">
    <source>
        <dbReference type="SAM" id="Phobius"/>
    </source>
</evidence>
<keyword evidence="7 8" id="KW-0472">Membrane</keyword>
<feature type="transmembrane region" description="Helical" evidence="8">
    <location>
        <begin position="120"/>
        <end position="145"/>
    </location>
</feature>
<evidence type="ECO:0000256" key="3">
    <source>
        <dbReference type="ARBA" id="ARBA00022597"/>
    </source>
</evidence>
<feature type="transmembrane region" description="Helical" evidence="8">
    <location>
        <begin position="533"/>
        <end position="551"/>
    </location>
</feature>
<evidence type="ECO:0000256" key="6">
    <source>
        <dbReference type="ARBA" id="ARBA00022989"/>
    </source>
</evidence>
<accession>A0A445DCG9</accession>
<evidence type="ECO:0000256" key="2">
    <source>
        <dbReference type="ARBA" id="ARBA00022448"/>
    </source>
</evidence>
<feature type="transmembrane region" description="Helical" evidence="8">
    <location>
        <begin position="438"/>
        <end position="458"/>
    </location>
</feature>
<feature type="transmembrane region" description="Helical" evidence="8">
    <location>
        <begin position="12"/>
        <end position="32"/>
    </location>
</feature>
<gene>
    <name evidence="9" type="ORF">Ahy_A04g017972</name>
</gene>
<evidence type="ECO:0000256" key="1">
    <source>
        <dbReference type="ARBA" id="ARBA00004141"/>
    </source>
</evidence>
<keyword evidence="6 8" id="KW-1133">Transmembrane helix</keyword>
<keyword evidence="4 8" id="KW-0812">Transmembrane</keyword>